<dbReference type="Pfam" id="PF07596">
    <property type="entry name" value="SBP_bac_10"/>
    <property type="match status" value="1"/>
</dbReference>
<keyword evidence="4" id="KW-1185">Reference proteome</keyword>
<dbReference type="Proteomes" id="UP001139103">
    <property type="component" value="Unassembled WGS sequence"/>
</dbReference>
<proteinExistence type="predicted"/>
<keyword evidence="1" id="KW-0472">Membrane</keyword>
<protein>
    <submittedName>
        <fullName evidence="3">DUF1559 domain-containing protein</fullName>
    </submittedName>
</protein>
<feature type="domain" description="DUF1559" evidence="2">
    <location>
        <begin position="38"/>
        <end position="326"/>
    </location>
</feature>
<dbReference type="InterPro" id="IPR011453">
    <property type="entry name" value="DUF1559"/>
</dbReference>
<comment type="caution">
    <text evidence="3">The sequence shown here is derived from an EMBL/GenBank/DDBJ whole genome shotgun (WGS) entry which is preliminary data.</text>
</comment>
<dbReference type="InterPro" id="IPR045584">
    <property type="entry name" value="Pilin-like"/>
</dbReference>
<dbReference type="PANTHER" id="PTHR30093:SF2">
    <property type="entry name" value="TYPE II SECRETION SYSTEM PROTEIN H"/>
    <property type="match status" value="1"/>
</dbReference>
<dbReference type="RefSeq" id="WP_230223400.1">
    <property type="nucleotide sequence ID" value="NZ_JAJKFT010000010.1"/>
</dbReference>
<evidence type="ECO:0000313" key="4">
    <source>
        <dbReference type="Proteomes" id="UP001139103"/>
    </source>
</evidence>
<dbReference type="EMBL" id="JAJKFT010000010">
    <property type="protein sequence ID" value="MCC9631435.1"/>
    <property type="molecule type" value="Genomic_DNA"/>
</dbReference>
<organism evidence="3 4">
    <name type="scientific">Blastopirellula sediminis</name>
    <dbReference type="NCBI Taxonomy" id="2894196"/>
    <lineage>
        <taxon>Bacteria</taxon>
        <taxon>Pseudomonadati</taxon>
        <taxon>Planctomycetota</taxon>
        <taxon>Planctomycetia</taxon>
        <taxon>Pirellulales</taxon>
        <taxon>Pirellulaceae</taxon>
        <taxon>Blastopirellula</taxon>
    </lineage>
</organism>
<evidence type="ECO:0000313" key="3">
    <source>
        <dbReference type="EMBL" id="MCC9631435.1"/>
    </source>
</evidence>
<dbReference type="NCBIfam" id="TIGR02532">
    <property type="entry name" value="IV_pilin_GFxxxE"/>
    <property type="match status" value="1"/>
</dbReference>
<dbReference type="InterPro" id="IPR012902">
    <property type="entry name" value="N_methyl_site"/>
</dbReference>
<feature type="transmembrane region" description="Helical" evidence="1">
    <location>
        <begin position="16"/>
        <end position="37"/>
    </location>
</feature>
<reference evidence="3" key="1">
    <citation type="submission" date="2021-11" db="EMBL/GenBank/DDBJ databases">
        <title>Genome sequence.</title>
        <authorList>
            <person name="Sun Q."/>
        </authorList>
    </citation>
    <scope>NUCLEOTIDE SEQUENCE</scope>
    <source>
        <strain evidence="3">JC732</strain>
    </source>
</reference>
<evidence type="ECO:0000256" key="1">
    <source>
        <dbReference type="SAM" id="Phobius"/>
    </source>
</evidence>
<dbReference type="PANTHER" id="PTHR30093">
    <property type="entry name" value="GENERAL SECRETION PATHWAY PROTEIN G"/>
    <property type="match status" value="1"/>
</dbReference>
<sequence>MSPHAPARYSRRGFTLVELLVVIAIIGVLIALLLPAVQQAREAARRSQCINNMKQLALAMHNFHDTFREFPLNAYGPDAGVTWNGWERFSANYKILPFIEQNALYEQFNLGGSWGTNRNGPMNVSLNAFLCPSAQPAPPSSFSWGGPGTNYAWCSGSSLHTAWSANETNANGLFNMRKERNMAYATDGLSNTMFLSEILSGDGVAGQPKYPYDVFYVQGGDGPFTSVANKAYPTQAELTAIGTAAQSPVDERSNNGTLWAWYAHGQSLFNASATPNWQYPTAGGNCCPGGAHDWGWGVIPPRSLHPGGVNAGFGDGSVHFIANTVDLVTFQRLGSCNDGQVLGEY</sequence>
<evidence type="ECO:0000259" key="2">
    <source>
        <dbReference type="Pfam" id="PF07596"/>
    </source>
</evidence>
<dbReference type="SUPFAM" id="SSF54523">
    <property type="entry name" value="Pili subunits"/>
    <property type="match status" value="1"/>
</dbReference>
<keyword evidence="1" id="KW-0812">Transmembrane</keyword>
<dbReference type="InterPro" id="IPR027558">
    <property type="entry name" value="Pre_pil_HX9DG_C"/>
</dbReference>
<dbReference type="PROSITE" id="PS00409">
    <property type="entry name" value="PROKAR_NTER_METHYL"/>
    <property type="match status" value="1"/>
</dbReference>
<dbReference type="AlphaFoldDB" id="A0A9X1SHN2"/>
<dbReference type="NCBIfam" id="TIGR04294">
    <property type="entry name" value="pre_pil_HX9DG"/>
    <property type="match status" value="1"/>
</dbReference>
<keyword evidence="1" id="KW-1133">Transmembrane helix</keyword>
<gene>
    <name evidence="3" type="ORF">LOC68_23825</name>
</gene>
<name>A0A9X1SHN2_9BACT</name>
<accession>A0A9X1SHN2</accession>
<dbReference type="Pfam" id="PF07963">
    <property type="entry name" value="N_methyl"/>
    <property type="match status" value="1"/>
</dbReference>
<dbReference type="Gene3D" id="3.30.700.10">
    <property type="entry name" value="Glycoprotein, Type 4 Pilin"/>
    <property type="match status" value="1"/>
</dbReference>